<evidence type="ECO:0000256" key="6">
    <source>
        <dbReference type="ARBA" id="ARBA00023136"/>
    </source>
</evidence>
<evidence type="ECO:0000256" key="1">
    <source>
        <dbReference type="ARBA" id="ARBA00004141"/>
    </source>
</evidence>
<reference evidence="9" key="1">
    <citation type="submission" date="2020-11" db="EMBL/GenBank/DDBJ databases">
        <authorList>
            <person name="Tran Van P."/>
        </authorList>
    </citation>
    <scope>NUCLEOTIDE SEQUENCE</scope>
</reference>
<dbReference type="EMBL" id="OE841293">
    <property type="protein sequence ID" value="CAD7595202.1"/>
    <property type="molecule type" value="Genomic_DNA"/>
</dbReference>
<keyword evidence="2 7" id="KW-0812">Transmembrane</keyword>
<dbReference type="PANTHER" id="PTHR19229:SF250">
    <property type="entry name" value="ABC TRANSPORTER DOMAIN-CONTAINING PROTEIN-RELATED"/>
    <property type="match status" value="1"/>
</dbReference>
<feature type="transmembrane region" description="Helical" evidence="7">
    <location>
        <begin position="336"/>
        <end position="360"/>
    </location>
</feature>
<feature type="transmembrane region" description="Helical" evidence="7">
    <location>
        <begin position="409"/>
        <end position="428"/>
    </location>
</feature>
<dbReference type="GO" id="GO:0005319">
    <property type="term" value="F:lipid transporter activity"/>
    <property type="evidence" value="ECO:0007669"/>
    <property type="project" value="TreeGrafter"/>
</dbReference>
<feature type="transmembrane region" description="Helical" evidence="7">
    <location>
        <begin position="1103"/>
        <end position="1123"/>
    </location>
</feature>
<evidence type="ECO:0000256" key="2">
    <source>
        <dbReference type="ARBA" id="ARBA00022692"/>
    </source>
</evidence>
<dbReference type="PROSITE" id="PS50893">
    <property type="entry name" value="ABC_TRANSPORTER_2"/>
    <property type="match status" value="2"/>
</dbReference>
<dbReference type="PANTHER" id="PTHR19229">
    <property type="entry name" value="ATP-BINDING CASSETTE TRANSPORTER SUBFAMILY A ABCA"/>
    <property type="match status" value="1"/>
</dbReference>
<evidence type="ECO:0000256" key="3">
    <source>
        <dbReference type="ARBA" id="ARBA00022741"/>
    </source>
</evidence>
<evidence type="ECO:0000259" key="8">
    <source>
        <dbReference type="PROSITE" id="PS50893"/>
    </source>
</evidence>
<dbReference type="CDD" id="cd03263">
    <property type="entry name" value="ABC_subfamily_A"/>
    <property type="match status" value="2"/>
</dbReference>
<dbReference type="Gene3D" id="3.40.50.300">
    <property type="entry name" value="P-loop containing nucleotide triphosphate hydrolases"/>
    <property type="match status" value="2"/>
</dbReference>
<feature type="transmembrane region" description="Helical" evidence="7">
    <location>
        <begin position="110"/>
        <end position="127"/>
    </location>
</feature>
<sequence length="1838" mass="207592">MAAGLWGVISLVYENVKATRRFLPVRNSGYMYARLAPGDNMANRWSKFRLLMWKNWVLAKRHRKQTLMEILAPVMFSILLVIIRGLVQPVDYKDPTLFTPFSPADIKKTLIPYIINATDFGGFVVYSPRSPVLEKIMNNTATKLGLQAIPMPSERFFLSLLKTNYVFMKLNLAAVFFDESLEGAKKLSKNITVRIRFPGESRVPMSSSTISGVLNWKTNIIFPLFQEPGPRFRDNNEGGDVPGYFPEGFLALQHAVSSSLTEYFNRGKKVIPTVQMQRFPYPAYYDDPLLPALVLFVAIVIMLSFSYTSIYVVKSITLEKEHQLKEAMKIMGLPNWLHWVAWFLQNFILLLFSITLMVILMKVRWFHGSNLAVLTLTDSSVLFVFLILYMTVSICFCFMVSVFFTRANIAATVAGLGWFMLYAPYLFMQFNYSGITTTSKMIACLFSNTAMSYGFQLLLMHEGTGQGLKWSTVWQPALPGDDFLFGHILVMMAIDSLIYFLIAIYVEAIFPGSYGVPKPWYFPLQLSFWCGDDRKRKKIEEDPVKDWKGGSMDMNEREPKYLHPGIQIKRMRKVYGNKVAVNNLTLNLYEGQITVLLGHNGAGKTTTMSMLTGMITPTSGTALVGGYDVRTDIEGVRASLGLCPQHNVLFGELTVREHLYFFSKLKGMEDQDIEEEIHKYLRALQLENKEHAQAMTLSGGMQRKLSAAVALCGNSKLESLFSTVEDSLHHVGSELSNNRTAPGGAGQSYDIDDSAGRGIAGPFDDERRVPMSLSSLSEQVVMFDEPTSGMDPAARRTLWNLLEAEKHDRTILLSTHFMDEADVLGDRIAIMSGGDLQCCGSSFFLKKKYGEDHSWESCVGARKGWRGVTGYKLFIVNCAGYYLIIVKGPNCNVSLVTELLRKYIPDLKVSQNIASELSYLLEEERSPVFEPMLRELEDRKELLNILSYGVSLTTMEEVFMKVGREQDTPLIKDDYSPVNGKGDHPVSVYSEGQVDDSPKSTTSISPILEYFFVNHKRSAEPSVGLKDGGRMRSPTEWWGERINDEKGGVRASAQQGKSPRRRRREAFPKNIDDVERPTAMALTINQMRAMLMKNFYHTWRTKILFFIEILIPISVMIVTFLVVRQWQGSKDLPSLNMDIKIYGSKSTPVGLLVNDTGARELYQIYKGLFTSGLVDLNQRETSLRHINMTELILSLGTKEMSLIRQDYIVGSTFDVGDDGAPLLTGWFNNLPLHSPAITLGLLHNTILKWVMGDPDYSLNIINHPLPYNQDTKASFQLTANNLGFQLSFNLGFAMSFVTAFYVMFQIKERVSKSKHLQLVSGVKILIYWGASYLWDLITFFIVTLWILITMISSQEEGYSTFIELVRSHINTLFTRASQLPEKPSGHARLDSVLSEDYSNYCLEHQPRYICATPQMHGVRYFVVFMSFACGVLPLIYLFSYLYSSPSTGFTRVVMLNAFTGVAGFLIVCILDMPSLDLSSVSRTVDWVLMSIPLYSLGISLRNMYMNNALQNACKLLATRCHTIPNPCCRDPELCPNGKCIPMKENFFDWTFPGVGRNIFFFYVNGIVFASILMFIEFGCFEKILYRTKLIGARLSNVPEEVEEEDSDVAAERKLIRMNERRTLRMNYKLLLIDVSKFYGSFQAVDQLCVGVKRGECFGLLGVNGAGKTSTFKMLTGDENISGGEAYVNGLSLKTSMQEVHQFSGYCPQFDALIDELTGRETLTMFCLLRGIPSSKVQYIVNQLADKLIFTKHIDKSVRDYSGGNKRKLSTAVALVGDPPVVYLDEPTTGMDVVAKRHLWNVICQVRDSGNMEECEALCTRIAIMVNTRLICFHFYSME</sequence>
<accession>A0A7R9K0G6</accession>
<keyword evidence="6 7" id="KW-0472">Membrane</keyword>
<evidence type="ECO:0000313" key="9">
    <source>
        <dbReference type="EMBL" id="CAD7595202.1"/>
    </source>
</evidence>
<dbReference type="GO" id="GO:0005524">
    <property type="term" value="F:ATP binding"/>
    <property type="evidence" value="ECO:0007669"/>
    <property type="project" value="UniProtKB-KW"/>
</dbReference>
<dbReference type="InterPro" id="IPR003593">
    <property type="entry name" value="AAA+_ATPase"/>
</dbReference>
<dbReference type="InterPro" id="IPR003439">
    <property type="entry name" value="ABC_transporter-like_ATP-bd"/>
</dbReference>
<gene>
    <name evidence="9" type="ORF">TGEB3V08_LOCUS5931</name>
</gene>
<dbReference type="InterPro" id="IPR026082">
    <property type="entry name" value="ABCA"/>
</dbReference>
<dbReference type="InterPro" id="IPR027417">
    <property type="entry name" value="P-loop_NTPase"/>
</dbReference>
<dbReference type="GO" id="GO:0140359">
    <property type="term" value="F:ABC-type transporter activity"/>
    <property type="evidence" value="ECO:0007669"/>
    <property type="project" value="InterPro"/>
</dbReference>
<dbReference type="GO" id="GO:0016020">
    <property type="term" value="C:membrane"/>
    <property type="evidence" value="ECO:0007669"/>
    <property type="project" value="UniProtKB-SubCell"/>
</dbReference>
<dbReference type="GO" id="GO:0016887">
    <property type="term" value="F:ATP hydrolysis activity"/>
    <property type="evidence" value="ECO:0007669"/>
    <property type="project" value="InterPro"/>
</dbReference>
<comment type="subcellular location">
    <subcellularLocation>
        <location evidence="1">Membrane</location>
        <topology evidence="1">Multi-pass membrane protein</topology>
    </subcellularLocation>
</comment>
<feature type="transmembrane region" description="Helical" evidence="7">
    <location>
        <begin position="1325"/>
        <end position="1348"/>
    </location>
</feature>
<keyword evidence="5 7" id="KW-1133">Transmembrane helix</keyword>
<keyword evidence="3" id="KW-0547">Nucleotide-binding</keyword>
<name>A0A7R9K0G6_TIMGE</name>
<dbReference type="Pfam" id="PF00005">
    <property type="entry name" value="ABC_tran"/>
    <property type="match status" value="2"/>
</dbReference>
<keyword evidence="4" id="KW-0067">ATP-binding</keyword>
<dbReference type="SUPFAM" id="SSF52540">
    <property type="entry name" value="P-loop containing nucleoside triphosphate hydrolases"/>
    <property type="match status" value="2"/>
</dbReference>
<feature type="transmembrane region" description="Helical" evidence="7">
    <location>
        <begin position="1453"/>
        <end position="1472"/>
    </location>
</feature>
<feature type="domain" description="ABC transporter" evidence="8">
    <location>
        <begin position="1629"/>
        <end position="1833"/>
    </location>
</feature>
<evidence type="ECO:0000256" key="4">
    <source>
        <dbReference type="ARBA" id="ARBA00022840"/>
    </source>
</evidence>
<feature type="transmembrane region" description="Helical" evidence="7">
    <location>
        <begin position="289"/>
        <end position="316"/>
    </location>
</feature>
<proteinExistence type="predicted"/>
<evidence type="ECO:0000256" key="5">
    <source>
        <dbReference type="ARBA" id="ARBA00022989"/>
    </source>
</evidence>
<feature type="transmembrane region" description="Helical" evidence="7">
    <location>
        <begin position="70"/>
        <end position="90"/>
    </location>
</feature>
<protein>
    <recommendedName>
        <fullName evidence="8">ABC transporter domain-containing protein</fullName>
    </recommendedName>
</protein>
<feature type="domain" description="ABC transporter" evidence="8">
    <location>
        <begin position="566"/>
        <end position="858"/>
    </location>
</feature>
<feature type="transmembrane region" description="Helical" evidence="7">
    <location>
        <begin position="1420"/>
        <end position="1441"/>
    </location>
</feature>
<dbReference type="SMART" id="SM00382">
    <property type="entry name" value="AAA"/>
    <property type="match status" value="2"/>
</dbReference>
<feature type="transmembrane region" description="Helical" evidence="7">
    <location>
        <begin position="1282"/>
        <end position="1304"/>
    </location>
</feature>
<feature type="transmembrane region" description="Helical" evidence="7">
    <location>
        <begin position="1559"/>
        <end position="1580"/>
    </location>
</feature>
<feature type="transmembrane region" description="Helical" evidence="7">
    <location>
        <begin position="381"/>
        <end position="403"/>
    </location>
</feature>
<evidence type="ECO:0000256" key="7">
    <source>
        <dbReference type="SAM" id="Phobius"/>
    </source>
</evidence>
<dbReference type="InterPro" id="IPR013525">
    <property type="entry name" value="ABC2_TM"/>
</dbReference>
<feature type="transmembrane region" description="Helical" evidence="7">
    <location>
        <begin position="484"/>
        <end position="506"/>
    </location>
</feature>
<dbReference type="Pfam" id="PF12698">
    <property type="entry name" value="ABC2_membrane_3"/>
    <property type="match status" value="2"/>
</dbReference>
<organism evidence="9">
    <name type="scientific">Timema genevievae</name>
    <name type="common">Walking stick</name>
    <dbReference type="NCBI Taxonomy" id="629358"/>
    <lineage>
        <taxon>Eukaryota</taxon>
        <taxon>Metazoa</taxon>
        <taxon>Ecdysozoa</taxon>
        <taxon>Arthropoda</taxon>
        <taxon>Hexapoda</taxon>
        <taxon>Insecta</taxon>
        <taxon>Pterygota</taxon>
        <taxon>Neoptera</taxon>
        <taxon>Polyneoptera</taxon>
        <taxon>Phasmatodea</taxon>
        <taxon>Timematodea</taxon>
        <taxon>Timematoidea</taxon>
        <taxon>Timematidae</taxon>
        <taxon>Timema</taxon>
    </lineage>
</organism>